<dbReference type="AlphaFoldDB" id="A0A6V2KST1"/>
<organism evidence="1">
    <name type="scientific">Ditylum brightwellii</name>
    <dbReference type="NCBI Taxonomy" id="49249"/>
    <lineage>
        <taxon>Eukaryota</taxon>
        <taxon>Sar</taxon>
        <taxon>Stramenopiles</taxon>
        <taxon>Ochrophyta</taxon>
        <taxon>Bacillariophyta</taxon>
        <taxon>Mediophyceae</taxon>
        <taxon>Lithodesmiophycidae</taxon>
        <taxon>Lithodesmiales</taxon>
        <taxon>Lithodesmiaceae</taxon>
        <taxon>Ditylum</taxon>
    </lineage>
</organism>
<protein>
    <submittedName>
        <fullName evidence="1">Uncharacterized protein</fullName>
    </submittedName>
</protein>
<proteinExistence type="predicted"/>
<gene>
    <name evidence="1" type="ORF">DBRI00130_LOCUS31072</name>
    <name evidence="2" type="ORF">DBRI00130_LOCUS31073</name>
</gene>
<dbReference type="EMBL" id="HBNS01039888">
    <property type="protein sequence ID" value="CAE4637910.1"/>
    <property type="molecule type" value="Transcribed_RNA"/>
</dbReference>
<name>A0A6V2KST1_9STRA</name>
<evidence type="ECO:0000313" key="1">
    <source>
        <dbReference type="EMBL" id="CAE4637910.1"/>
    </source>
</evidence>
<dbReference type="EMBL" id="HBNS01039889">
    <property type="protein sequence ID" value="CAE4637912.1"/>
    <property type="molecule type" value="Transcribed_RNA"/>
</dbReference>
<reference evidence="1" key="1">
    <citation type="submission" date="2021-01" db="EMBL/GenBank/DDBJ databases">
        <authorList>
            <person name="Corre E."/>
            <person name="Pelletier E."/>
            <person name="Niang G."/>
            <person name="Scheremetjew M."/>
            <person name="Finn R."/>
            <person name="Kale V."/>
            <person name="Holt S."/>
            <person name="Cochrane G."/>
            <person name="Meng A."/>
            <person name="Brown T."/>
            <person name="Cohen L."/>
        </authorList>
    </citation>
    <scope>NUCLEOTIDE SEQUENCE</scope>
    <source>
        <strain evidence="1">GSO104</strain>
    </source>
</reference>
<evidence type="ECO:0000313" key="2">
    <source>
        <dbReference type="EMBL" id="CAE4637912.1"/>
    </source>
</evidence>
<sequence length="100" mass="11907">MQTIHTRARIQRHVENQSNEKLLKIYIEKGHTLFFTKTHPIFSLVKKKKKKAYTSVSCTSFGRLLFLHTHTHTHKTFFLDDFLKNMINSQYKIFVCHKNG</sequence>
<accession>A0A6V2KST1</accession>